<dbReference type="Pfam" id="PF14821">
    <property type="entry name" value="Thr_synth_N"/>
    <property type="match status" value="1"/>
</dbReference>
<evidence type="ECO:0000256" key="6">
    <source>
        <dbReference type="ARBA" id="ARBA00022605"/>
    </source>
</evidence>
<evidence type="ECO:0000256" key="2">
    <source>
        <dbReference type="ARBA" id="ARBA00004979"/>
    </source>
</evidence>
<dbReference type="Pfam" id="PF00291">
    <property type="entry name" value="PALP"/>
    <property type="match status" value="1"/>
</dbReference>
<dbReference type="CDD" id="cd01560">
    <property type="entry name" value="Thr-synth_2"/>
    <property type="match status" value="1"/>
</dbReference>
<evidence type="ECO:0000256" key="8">
    <source>
        <dbReference type="ARBA" id="ARBA00022898"/>
    </source>
</evidence>
<evidence type="ECO:0000256" key="3">
    <source>
        <dbReference type="ARBA" id="ARBA00005517"/>
    </source>
</evidence>
<gene>
    <name evidence="14" type="primary">thrC</name>
    <name evidence="14" type="ORF">P9H32_13930</name>
</gene>
<name>A0ABU5MZU0_9BACT</name>
<dbReference type="Gene3D" id="3.90.1380.10">
    <property type="entry name" value="Threonine synthase, N-terminal domain"/>
    <property type="match status" value="1"/>
</dbReference>
<organism evidence="14 15">
    <name type="scientific">Pontiella agarivorans</name>
    <dbReference type="NCBI Taxonomy" id="3038953"/>
    <lineage>
        <taxon>Bacteria</taxon>
        <taxon>Pseudomonadati</taxon>
        <taxon>Kiritimatiellota</taxon>
        <taxon>Kiritimatiellia</taxon>
        <taxon>Kiritimatiellales</taxon>
        <taxon>Pontiellaceae</taxon>
        <taxon>Pontiella</taxon>
    </lineage>
</organism>
<keyword evidence="15" id="KW-1185">Reference proteome</keyword>
<keyword evidence="7" id="KW-0791">Threonine biosynthesis</keyword>
<keyword evidence="9 14" id="KW-0456">Lyase</keyword>
<dbReference type="RefSeq" id="WP_322609506.1">
    <property type="nucleotide sequence ID" value="NZ_JARVCO010000012.1"/>
</dbReference>
<dbReference type="InterPro" id="IPR000634">
    <property type="entry name" value="Ser/Thr_deHydtase_PyrdxlP-BS"/>
</dbReference>
<dbReference type="InterPro" id="IPR004450">
    <property type="entry name" value="Thr_synthase-like"/>
</dbReference>
<protein>
    <recommendedName>
        <fullName evidence="5 11">Threonine synthase</fullName>
        <ecNumber evidence="4 11">4.2.3.1</ecNumber>
    </recommendedName>
</protein>
<reference evidence="14 15" key="1">
    <citation type="journal article" date="2024" name="Appl. Environ. Microbiol.">
        <title>Pontiella agarivorans sp. nov., a novel marine anaerobic bacterium capable of degrading macroalgal polysaccharides and fixing nitrogen.</title>
        <authorList>
            <person name="Liu N."/>
            <person name="Kivenson V."/>
            <person name="Peng X."/>
            <person name="Cui Z."/>
            <person name="Lankiewicz T.S."/>
            <person name="Gosselin K.M."/>
            <person name="English C.J."/>
            <person name="Blair E.M."/>
            <person name="O'Malley M.A."/>
            <person name="Valentine D.L."/>
        </authorList>
    </citation>
    <scope>NUCLEOTIDE SEQUENCE [LARGE SCALE GENOMIC DNA]</scope>
    <source>
        <strain evidence="14 15">NLcol2</strain>
    </source>
</reference>
<dbReference type="Gene3D" id="3.40.50.1100">
    <property type="match status" value="2"/>
</dbReference>
<accession>A0ABU5MZU0</accession>
<dbReference type="Pfam" id="PF24857">
    <property type="entry name" value="THR4_C"/>
    <property type="match status" value="1"/>
</dbReference>
<dbReference type="PANTHER" id="PTHR42690">
    <property type="entry name" value="THREONINE SYNTHASE FAMILY MEMBER"/>
    <property type="match status" value="1"/>
</dbReference>
<dbReference type="InterPro" id="IPR029144">
    <property type="entry name" value="Thr_synth_N"/>
</dbReference>
<dbReference type="InterPro" id="IPR001926">
    <property type="entry name" value="TrpB-like_PALP"/>
</dbReference>
<dbReference type="InterPro" id="IPR051166">
    <property type="entry name" value="Threonine_Synthase"/>
</dbReference>
<dbReference type="GO" id="GO:0004795">
    <property type="term" value="F:threonine synthase activity"/>
    <property type="evidence" value="ECO:0007669"/>
    <property type="project" value="UniProtKB-EC"/>
</dbReference>
<comment type="pathway">
    <text evidence="2">Amino-acid biosynthesis; L-threonine biosynthesis; L-threonine from L-aspartate: step 5/5.</text>
</comment>
<evidence type="ECO:0000313" key="15">
    <source>
        <dbReference type="Proteomes" id="UP001290861"/>
    </source>
</evidence>
<evidence type="ECO:0000256" key="7">
    <source>
        <dbReference type="ARBA" id="ARBA00022697"/>
    </source>
</evidence>
<evidence type="ECO:0000256" key="10">
    <source>
        <dbReference type="ARBA" id="ARBA00049144"/>
    </source>
</evidence>
<dbReference type="EMBL" id="JARVCO010000012">
    <property type="protein sequence ID" value="MDZ8119723.1"/>
    <property type="molecule type" value="Genomic_DNA"/>
</dbReference>
<comment type="caution">
    <text evidence="14">The sequence shown here is derived from an EMBL/GenBank/DDBJ whole genome shotgun (WGS) entry which is preliminary data.</text>
</comment>
<keyword evidence="6" id="KW-0028">Amino-acid biosynthesis</keyword>
<comment type="cofactor">
    <cofactor evidence="1">
        <name>pyridoxal 5'-phosphate</name>
        <dbReference type="ChEBI" id="CHEBI:597326"/>
    </cofactor>
</comment>
<dbReference type="PROSITE" id="PS00165">
    <property type="entry name" value="DEHYDRATASE_SER_THR"/>
    <property type="match status" value="1"/>
</dbReference>
<comment type="catalytic activity">
    <reaction evidence="10">
        <text>O-phospho-L-homoserine + H2O = L-threonine + phosphate</text>
        <dbReference type="Rhea" id="RHEA:10840"/>
        <dbReference type="ChEBI" id="CHEBI:15377"/>
        <dbReference type="ChEBI" id="CHEBI:43474"/>
        <dbReference type="ChEBI" id="CHEBI:57590"/>
        <dbReference type="ChEBI" id="CHEBI:57926"/>
        <dbReference type="EC" id="4.2.3.1"/>
    </reaction>
</comment>
<evidence type="ECO:0000256" key="5">
    <source>
        <dbReference type="ARBA" id="ARBA00018679"/>
    </source>
</evidence>
<evidence type="ECO:0000256" key="1">
    <source>
        <dbReference type="ARBA" id="ARBA00001933"/>
    </source>
</evidence>
<evidence type="ECO:0000256" key="11">
    <source>
        <dbReference type="NCBIfam" id="TIGR00260"/>
    </source>
</evidence>
<dbReference type="PANTHER" id="PTHR42690:SF1">
    <property type="entry name" value="THREONINE SYNTHASE-LIKE 2"/>
    <property type="match status" value="1"/>
</dbReference>
<dbReference type="SUPFAM" id="SSF53686">
    <property type="entry name" value="Tryptophan synthase beta subunit-like PLP-dependent enzymes"/>
    <property type="match status" value="1"/>
</dbReference>
<dbReference type="EC" id="4.2.3.1" evidence="4 11"/>
<comment type="similarity">
    <text evidence="3">Belongs to the threonine synthase family.</text>
</comment>
<dbReference type="Proteomes" id="UP001290861">
    <property type="component" value="Unassembled WGS sequence"/>
</dbReference>
<feature type="domain" description="Tryptophan synthase beta chain-like PALP" evidence="12">
    <location>
        <begin position="99"/>
        <end position="314"/>
    </location>
</feature>
<evidence type="ECO:0000256" key="4">
    <source>
        <dbReference type="ARBA" id="ARBA00013028"/>
    </source>
</evidence>
<evidence type="ECO:0000259" key="12">
    <source>
        <dbReference type="Pfam" id="PF00291"/>
    </source>
</evidence>
<evidence type="ECO:0000256" key="9">
    <source>
        <dbReference type="ARBA" id="ARBA00023239"/>
    </source>
</evidence>
<evidence type="ECO:0000259" key="13">
    <source>
        <dbReference type="Pfam" id="PF14821"/>
    </source>
</evidence>
<dbReference type="NCBIfam" id="TIGR00260">
    <property type="entry name" value="thrC"/>
    <property type="match status" value="1"/>
</dbReference>
<dbReference type="InterPro" id="IPR037158">
    <property type="entry name" value="Thr_synth_N_sf"/>
</dbReference>
<evidence type="ECO:0000313" key="14">
    <source>
        <dbReference type="EMBL" id="MDZ8119723.1"/>
    </source>
</evidence>
<feature type="domain" description="Threonine synthase N-terminal" evidence="13">
    <location>
        <begin position="2"/>
        <end position="78"/>
    </location>
</feature>
<dbReference type="InterPro" id="IPR036052">
    <property type="entry name" value="TrpB-like_PALP_sf"/>
</dbReference>
<sequence>MKYISTRGQMEPIEFQDAVMTGLAPDGGLLLPQELPDVGNKLEAWSKLSYTELAFEVIRLFATDIPDADLKQLIDDSYATFEHPEVCPSVDVGDFQILELFHGPTLAFKDVALQFLGNLFAYILEKRGGKLNILGATSGDTGSAAIHGVRGKPNINIFIMHPEGRTSPLQEKQMTSVLDANVFNLAVDGSFDDCQNIMKTTFGDVPFKTEHSLGSVNSVNWARVLAQTVYYFYAAFRTLEKTGASTVQFSVPTGNFGDILAGYLAQQMGLPVSKLILATNENDILTRFFNTGEYSKAQAVPTISPSMDIQVASNFERYLYFKVGKDAAKLVDLMNDFKDKGVLKVALNETGVVDDLFAAGRGDTASTLETIKRYKEQYGYVLDPHTAVGVYVAEKFRSPESPTICLATAHPAKFTQAIIDAIGEAVHHPTLDALEHAETRCETIANDVDLVKQYLVEHI</sequence>
<keyword evidence="8" id="KW-0663">Pyridoxal phosphate</keyword>
<proteinExistence type="inferred from homology"/>